<dbReference type="Proteomes" id="UP000682733">
    <property type="component" value="Unassembled WGS sequence"/>
</dbReference>
<dbReference type="SUPFAM" id="SSF56399">
    <property type="entry name" value="ADP-ribosylation"/>
    <property type="match status" value="1"/>
</dbReference>
<dbReference type="Proteomes" id="UP000677228">
    <property type="component" value="Unassembled WGS sequence"/>
</dbReference>
<organism evidence="2 3">
    <name type="scientific">Didymodactylos carnosus</name>
    <dbReference type="NCBI Taxonomy" id="1234261"/>
    <lineage>
        <taxon>Eukaryota</taxon>
        <taxon>Metazoa</taxon>
        <taxon>Spiralia</taxon>
        <taxon>Gnathifera</taxon>
        <taxon>Rotifera</taxon>
        <taxon>Eurotatoria</taxon>
        <taxon>Bdelloidea</taxon>
        <taxon>Philodinida</taxon>
        <taxon>Philodinidae</taxon>
        <taxon>Didymodactylos</taxon>
    </lineage>
</organism>
<sequence>MWGLLNCLNYNNNKQEHSSLVQTTVRGYECEKHIRQAKDEKVILIVLGAYGSDIVPRLQDLTQLNDVYVYCGDKAHKKWADNYPRVRGVYTGPGILMIDLLEDHNIRHKTNDTIVIGIFSRDDASNISRDRQSHNAMFMWLQLFVEVLCRMHHKSDVKGELIDVCKNACTRNVYEERVLKEFEDEYDPEKAIWWYTLERRLILFEMEADTRLLTKPFANIEHLSYYEEENEVLIMLGSIFRITELYYNERNNIWIAKLILCSEEDYDLKEIFSYMQHQLGEETGLNTLGDLFQ</sequence>
<evidence type="ECO:0000313" key="3">
    <source>
        <dbReference type="Proteomes" id="UP000682733"/>
    </source>
</evidence>
<dbReference type="EMBL" id="CAJOBA010034337">
    <property type="protein sequence ID" value="CAF3983029.1"/>
    <property type="molecule type" value="Genomic_DNA"/>
</dbReference>
<dbReference type="AlphaFoldDB" id="A0A8S2MZX9"/>
<proteinExistence type="predicted"/>
<reference evidence="2" key="1">
    <citation type="submission" date="2021-02" db="EMBL/GenBank/DDBJ databases">
        <authorList>
            <person name="Nowell W R."/>
        </authorList>
    </citation>
    <scope>NUCLEOTIDE SEQUENCE</scope>
</reference>
<name>A0A8S2MZX9_9BILA</name>
<dbReference type="EMBL" id="CAJNOK010012813">
    <property type="protein sequence ID" value="CAF1171674.1"/>
    <property type="molecule type" value="Genomic_DNA"/>
</dbReference>
<evidence type="ECO:0000313" key="1">
    <source>
        <dbReference type="EMBL" id="CAF1171674.1"/>
    </source>
</evidence>
<accession>A0A8S2MZX9</accession>
<gene>
    <name evidence="1" type="ORF">OVA965_LOCUS22604</name>
    <name evidence="2" type="ORF">TMI583_LOCUS23318</name>
</gene>
<protein>
    <submittedName>
        <fullName evidence="2">Uncharacterized protein</fullName>
    </submittedName>
</protein>
<comment type="caution">
    <text evidence="2">The sequence shown here is derived from an EMBL/GenBank/DDBJ whole genome shotgun (WGS) entry which is preliminary data.</text>
</comment>
<evidence type="ECO:0000313" key="2">
    <source>
        <dbReference type="EMBL" id="CAF3983029.1"/>
    </source>
</evidence>